<sequence length="228" mass="25172">MLRTKLAIYGLVALAAFSQVLDAVSGARQVSTAGCKPSSCGALTDISRPVRLKGDPPECGDLDHELACENDQAIAQNDEYRSFYVQDIFYDHSEIRLVDGSLDSHKCSILPKSLVSEHQSDFIYFLSCQLPMNSSLYVDASPCANASFSPHPYFYALFSGETLNATGFHESCTVEVQVPRPVRLRSSNVTGLGLSIFDVHQELLMGYDVPWDCANSYLSRNKISLRKM</sequence>
<protein>
    <submittedName>
        <fullName evidence="9">Uncharacterized protein LOC111311001</fullName>
    </submittedName>
</protein>
<dbReference type="Proteomes" id="UP000515121">
    <property type="component" value="Unplaced"/>
</dbReference>
<evidence type="ECO:0000256" key="5">
    <source>
        <dbReference type="ARBA" id="ARBA00023136"/>
    </source>
</evidence>
<keyword evidence="3 6" id="KW-0732">Signal</keyword>
<dbReference type="GeneID" id="111311001"/>
<organism evidence="8 9">
    <name type="scientific">Durio zibethinus</name>
    <name type="common">Durian</name>
    <dbReference type="NCBI Taxonomy" id="66656"/>
    <lineage>
        <taxon>Eukaryota</taxon>
        <taxon>Viridiplantae</taxon>
        <taxon>Streptophyta</taxon>
        <taxon>Embryophyta</taxon>
        <taxon>Tracheophyta</taxon>
        <taxon>Spermatophyta</taxon>
        <taxon>Magnoliopsida</taxon>
        <taxon>eudicotyledons</taxon>
        <taxon>Gunneridae</taxon>
        <taxon>Pentapetalae</taxon>
        <taxon>rosids</taxon>
        <taxon>malvids</taxon>
        <taxon>Malvales</taxon>
        <taxon>Malvaceae</taxon>
        <taxon>Helicteroideae</taxon>
        <taxon>Durio</taxon>
    </lineage>
</organism>
<dbReference type="RefSeq" id="XP_022766119.1">
    <property type="nucleotide sequence ID" value="XM_022910384.1"/>
</dbReference>
<evidence type="ECO:0000256" key="4">
    <source>
        <dbReference type="ARBA" id="ARBA00022989"/>
    </source>
</evidence>
<keyword evidence="8" id="KW-1185">Reference proteome</keyword>
<dbReference type="PANTHER" id="PTHR33138">
    <property type="entry name" value="OS01G0690200 PROTEIN"/>
    <property type="match status" value="1"/>
</dbReference>
<feature type="chain" id="PRO_5028365579" evidence="6">
    <location>
        <begin position="24"/>
        <end position="228"/>
    </location>
</feature>
<evidence type="ECO:0000256" key="1">
    <source>
        <dbReference type="ARBA" id="ARBA00004167"/>
    </source>
</evidence>
<comment type="subcellular location">
    <subcellularLocation>
        <location evidence="1">Membrane</location>
        <topology evidence="1">Single-pass membrane protein</topology>
    </subcellularLocation>
</comment>
<dbReference type="OrthoDB" id="956067at2759"/>
<feature type="domain" description="Wall-associated receptor kinase galacturonan-binding" evidence="7">
    <location>
        <begin position="35"/>
        <end position="99"/>
    </location>
</feature>
<keyword evidence="2" id="KW-0812">Transmembrane</keyword>
<evidence type="ECO:0000313" key="9">
    <source>
        <dbReference type="RefSeq" id="XP_022766119.1"/>
    </source>
</evidence>
<dbReference type="KEGG" id="dzi:111311001"/>
<dbReference type="Pfam" id="PF13947">
    <property type="entry name" value="GUB_WAK_bind"/>
    <property type="match status" value="1"/>
</dbReference>
<gene>
    <name evidence="9" type="primary">LOC111311001</name>
</gene>
<keyword evidence="5" id="KW-0472">Membrane</keyword>
<dbReference type="AlphaFoldDB" id="A0A6P6AMM1"/>
<name>A0A6P6AMM1_DURZI</name>
<reference evidence="9" key="1">
    <citation type="submission" date="2025-08" db="UniProtKB">
        <authorList>
            <consortium name="RefSeq"/>
        </authorList>
    </citation>
    <scope>IDENTIFICATION</scope>
    <source>
        <tissue evidence="9">Fruit stalk</tissue>
    </source>
</reference>
<evidence type="ECO:0000259" key="7">
    <source>
        <dbReference type="Pfam" id="PF13947"/>
    </source>
</evidence>
<evidence type="ECO:0000256" key="3">
    <source>
        <dbReference type="ARBA" id="ARBA00022729"/>
    </source>
</evidence>
<proteinExistence type="predicted"/>
<dbReference type="PANTHER" id="PTHR33138:SF30">
    <property type="entry name" value="LEAF RUST 10 DISEASE-RESISTANCE LOCUS RECEPTOR-LIKE PROTEIN KINASE-LIKE 2.7"/>
    <property type="match status" value="1"/>
</dbReference>
<accession>A0A6P6AMM1</accession>
<dbReference type="InterPro" id="IPR025287">
    <property type="entry name" value="WAK_GUB"/>
</dbReference>
<feature type="signal peptide" evidence="6">
    <location>
        <begin position="1"/>
        <end position="23"/>
    </location>
</feature>
<evidence type="ECO:0000256" key="2">
    <source>
        <dbReference type="ARBA" id="ARBA00022692"/>
    </source>
</evidence>
<evidence type="ECO:0000313" key="8">
    <source>
        <dbReference type="Proteomes" id="UP000515121"/>
    </source>
</evidence>
<keyword evidence="4" id="KW-1133">Transmembrane helix</keyword>
<dbReference type="GO" id="GO:0030247">
    <property type="term" value="F:polysaccharide binding"/>
    <property type="evidence" value="ECO:0007669"/>
    <property type="project" value="InterPro"/>
</dbReference>
<evidence type="ECO:0000256" key="6">
    <source>
        <dbReference type="SAM" id="SignalP"/>
    </source>
</evidence>
<dbReference type="GO" id="GO:0016020">
    <property type="term" value="C:membrane"/>
    <property type="evidence" value="ECO:0007669"/>
    <property type="project" value="UniProtKB-SubCell"/>
</dbReference>